<name>A0A6J4TDH3_9BACT</name>
<keyword evidence="2" id="KW-0472">Membrane</keyword>
<feature type="region of interest" description="Disordered" evidence="1">
    <location>
        <begin position="1"/>
        <end position="36"/>
    </location>
</feature>
<keyword evidence="2" id="KW-1133">Transmembrane helix</keyword>
<gene>
    <name evidence="3" type="ORF">AVDCRST_MAG73-84</name>
</gene>
<protein>
    <submittedName>
        <fullName evidence="3">Uncharacterized protein</fullName>
    </submittedName>
</protein>
<keyword evidence="2" id="KW-0812">Transmembrane</keyword>
<dbReference type="AlphaFoldDB" id="A0A6J4TDH3"/>
<dbReference type="EMBL" id="CADCWE010000006">
    <property type="protein sequence ID" value="CAA9519352.1"/>
    <property type="molecule type" value="Genomic_DNA"/>
</dbReference>
<evidence type="ECO:0000256" key="2">
    <source>
        <dbReference type="SAM" id="Phobius"/>
    </source>
</evidence>
<organism evidence="3">
    <name type="scientific">uncultured Thermomicrobiales bacterium</name>
    <dbReference type="NCBI Taxonomy" id="1645740"/>
    <lineage>
        <taxon>Bacteria</taxon>
        <taxon>Pseudomonadati</taxon>
        <taxon>Thermomicrobiota</taxon>
        <taxon>Thermomicrobia</taxon>
        <taxon>Thermomicrobiales</taxon>
        <taxon>environmental samples</taxon>
    </lineage>
</organism>
<evidence type="ECO:0000313" key="3">
    <source>
        <dbReference type="EMBL" id="CAA9519352.1"/>
    </source>
</evidence>
<feature type="transmembrane region" description="Helical" evidence="2">
    <location>
        <begin position="38"/>
        <end position="67"/>
    </location>
</feature>
<proteinExistence type="predicted"/>
<sequence length="69" mass="7479">MNEGQNDTTPRGRGRITPESVGQDRTRRPEDERGMGRFTGIIGGSFATVFVLLLAGIVTIVVAFSIWGN</sequence>
<feature type="compositionally biased region" description="Basic and acidic residues" evidence="1">
    <location>
        <begin position="22"/>
        <end position="35"/>
    </location>
</feature>
<accession>A0A6J4TDH3</accession>
<evidence type="ECO:0000256" key="1">
    <source>
        <dbReference type="SAM" id="MobiDB-lite"/>
    </source>
</evidence>
<reference evidence="3" key="1">
    <citation type="submission" date="2020-02" db="EMBL/GenBank/DDBJ databases">
        <authorList>
            <person name="Meier V. D."/>
        </authorList>
    </citation>
    <scope>NUCLEOTIDE SEQUENCE</scope>
    <source>
        <strain evidence="3">AVDCRST_MAG73</strain>
    </source>
</reference>